<dbReference type="Gene3D" id="3.40.50.150">
    <property type="entry name" value="Vaccinia Virus protein VP39"/>
    <property type="match status" value="1"/>
</dbReference>
<evidence type="ECO:0000313" key="1">
    <source>
        <dbReference type="EMBL" id="MEE1946847.1"/>
    </source>
</evidence>
<reference evidence="1 2" key="1">
    <citation type="submission" date="2024-01" db="EMBL/GenBank/DDBJ databases">
        <title>Pedobacter sp. nov., isolated from fresh soil.</title>
        <authorList>
            <person name="Le N.T.T."/>
        </authorList>
    </citation>
    <scope>NUCLEOTIDE SEQUENCE [LARGE SCALE GENOMIC DNA]</scope>
    <source>
        <strain evidence="1 2">KR3-3</strain>
    </source>
</reference>
<comment type="caution">
    <text evidence="1">The sequence shown here is derived from an EMBL/GenBank/DDBJ whole genome shotgun (WGS) entry which is preliminary data.</text>
</comment>
<sequence length="208" mass="24036">MSIKSFLRKNRYRLLVIFERLRGLDFSKQLDNERIGVNKSEGNYFSSSAYFEELRTLLRELNISSKDGIFDFGFGKGATLVLFNKFPFGRIAGVELSDKLVKIAESNLEKLKIKKVKLIHENATTCKDLDDYNYFYFYNPFPGEVMSVVLENIKESIERSPRVVRLIYCNPEFHASVVASNAFFLEKTFDSEVKWGVINLYKSSSNVD</sequence>
<protein>
    <recommendedName>
        <fullName evidence="3">Methyltransferase domain-containing protein</fullName>
    </recommendedName>
</protein>
<proteinExistence type="predicted"/>
<evidence type="ECO:0000313" key="2">
    <source>
        <dbReference type="Proteomes" id="UP001336835"/>
    </source>
</evidence>
<dbReference type="InterPro" id="IPR029063">
    <property type="entry name" value="SAM-dependent_MTases_sf"/>
</dbReference>
<dbReference type="RefSeq" id="WP_330109137.1">
    <property type="nucleotide sequence ID" value="NZ_JAZDQT010000003.1"/>
</dbReference>
<gene>
    <name evidence="1" type="ORF">VRU48_17105</name>
</gene>
<organism evidence="1 2">
    <name type="scientific">Pedobacter albus</name>
    <dbReference type="NCBI Taxonomy" id="3113905"/>
    <lineage>
        <taxon>Bacteria</taxon>
        <taxon>Pseudomonadati</taxon>
        <taxon>Bacteroidota</taxon>
        <taxon>Sphingobacteriia</taxon>
        <taxon>Sphingobacteriales</taxon>
        <taxon>Sphingobacteriaceae</taxon>
        <taxon>Pedobacter</taxon>
    </lineage>
</organism>
<name>A0ABU7IBK9_9SPHI</name>
<dbReference type="EMBL" id="JAZDQT010000003">
    <property type="protein sequence ID" value="MEE1946847.1"/>
    <property type="molecule type" value="Genomic_DNA"/>
</dbReference>
<dbReference type="SUPFAM" id="SSF53335">
    <property type="entry name" value="S-adenosyl-L-methionine-dependent methyltransferases"/>
    <property type="match status" value="1"/>
</dbReference>
<keyword evidence="2" id="KW-1185">Reference proteome</keyword>
<evidence type="ECO:0008006" key="3">
    <source>
        <dbReference type="Google" id="ProtNLM"/>
    </source>
</evidence>
<accession>A0ABU7IBK9</accession>
<dbReference type="Proteomes" id="UP001336835">
    <property type="component" value="Unassembled WGS sequence"/>
</dbReference>